<dbReference type="InterPro" id="IPR014729">
    <property type="entry name" value="Rossmann-like_a/b/a_fold"/>
</dbReference>
<reference evidence="5 6" key="1">
    <citation type="submission" date="2016-05" db="EMBL/GenBank/DDBJ databases">
        <title>Diversity and Homogeneity among Thermoacidophilic Verrucomicrobia Methanotrophs Linked with Geographical Origin.</title>
        <authorList>
            <person name="Erikstad H.-A."/>
            <person name="Smestad N.B."/>
            <person name="Ceballos R.M."/>
            <person name="Birkeland N.-K."/>
        </authorList>
    </citation>
    <scope>NUCLEOTIDE SEQUENCE [LARGE SCALE GENOMIC DNA]</scope>
    <source>
        <strain evidence="5 6">Phi</strain>
    </source>
</reference>
<dbReference type="InterPro" id="IPR002500">
    <property type="entry name" value="PAPS_reduct_dom"/>
</dbReference>
<comment type="caution">
    <text evidence="3">Lacks conserved residue(s) required for the propagation of feature annotation.</text>
</comment>
<dbReference type="CDD" id="cd23945">
    <property type="entry name" value="PAPS_reductase"/>
    <property type="match status" value="1"/>
</dbReference>
<accession>A0A4Y8P968</accession>
<keyword evidence="3" id="KW-0963">Cytoplasm</keyword>
<dbReference type="InterPro" id="IPR004511">
    <property type="entry name" value="PAPS/APS_Rdtase"/>
</dbReference>
<dbReference type="RefSeq" id="WP_134440609.1">
    <property type="nucleotide sequence ID" value="NZ_CP065957.1"/>
</dbReference>
<evidence type="ECO:0000313" key="6">
    <source>
        <dbReference type="Proteomes" id="UP000297713"/>
    </source>
</evidence>
<organism evidence="5 6">
    <name type="scientific">Methylacidiphilum caldifontis</name>
    <dbReference type="NCBI Taxonomy" id="2795386"/>
    <lineage>
        <taxon>Bacteria</taxon>
        <taxon>Pseudomonadati</taxon>
        <taxon>Verrucomicrobiota</taxon>
        <taxon>Methylacidiphilae</taxon>
        <taxon>Methylacidiphilales</taxon>
        <taxon>Methylacidiphilaceae</taxon>
        <taxon>Methylacidiphilum (ex Ratnadevi et al. 2023)</taxon>
    </lineage>
</organism>
<dbReference type="Pfam" id="PF01507">
    <property type="entry name" value="PAPS_reduct"/>
    <property type="match status" value="1"/>
</dbReference>
<evidence type="ECO:0000256" key="1">
    <source>
        <dbReference type="ARBA" id="ARBA00009732"/>
    </source>
</evidence>
<dbReference type="HAMAP" id="MF_00063">
    <property type="entry name" value="CysH"/>
    <property type="match status" value="1"/>
</dbReference>
<dbReference type="SUPFAM" id="SSF52402">
    <property type="entry name" value="Adenine nucleotide alpha hydrolases-like"/>
    <property type="match status" value="1"/>
</dbReference>
<dbReference type="PIRSF" id="PIRSF000857">
    <property type="entry name" value="PAPS_reductase"/>
    <property type="match status" value="1"/>
</dbReference>
<dbReference type="NCBIfam" id="NF002537">
    <property type="entry name" value="PRK02090.1"/>
    <property type="match status" value="1"/>
</dbReference>
<dbReference type="GO" id="GO:0019379">
    <property type="term" value="P:sulfate assimilation, phosphoadenylyl sulfate reduction by phosphoadenylyl-sulfate reductase (thioredoxin)"/>
    <property type="evidence" value="ECO:0007669"/>
    <property type="project" value="UniProtKB-UniRule"/>
</dbReference>
<evidence type="ECO:0000256" key="2">
    <source>
        <dbReference type="ARBA" id="ARBA00023002"/>
    </source>
</evidence>
<gene>
    <name evidence="3" type="primary">cysH</name>
    <name evidence="5" type="ORF">A7Q10_09835</name>
</gene>
<comment type="similarity">
    <text evidence="1 3">Belongs to the PAPS reductase family. CysH subfamily.</text>
</comment>
<evidence type="ECO:0000313" key="5">
    <source>
        <dbReference type="EMBL" id="TFE67213.1"/>
    </source>
</evidence>
<comment type="subcellular location">
    <subcellularLocation>
        <location evidence="3">Cytoplasm</location>
    </subcellularLocation>
</comment>
<dbReference type="PANTHER" id="PTHR46509">
    <property type="entry name" value="PHOSPHOADENOSINE PHOSPHOSULFATE REDUCTASE"/>
    <property type="match status" value="1"/>
</dbReference>
<dbReference type="AlphaFoldDB" id="A0A4Y8P968"/>
<feature type="domain" description="Phosphoadenosine phosphosulphate reductase" evidence="4">
    <location>
        <begin position="36"/>
        <end position="207"/>
    </location>
</feature>
<keyword evidence="6" id="KW-1185">Reference proteome</keyword>
<dbReference type="OrthoDB" id="9772604at2"/>
<comment type="catalytic activity">
    <reaction evidence="3">
        <text>[thioredoxin]-disulfide + sulfite + adenosine 3',5'-bisphosphate + 2 H(+) = [thioredoxin]-dithiol + 3'-phosphoadenylyl sulfate</text>
        <dbReference type="Rhea" id="RHEA:11724"/>
        <dbReference type="Rhea" id="RHEA-COMP:10698"/>
        <dbReference type="Rhea" id="RHEA-COMP:10700"/>
        <dbReference type="ChEBI" id="CHEBI:15378"/>
        <dbReference type="ChEBI" id="CHEBI:17359"/>
        <dbReference type="ChEBI" id="CHEBI:29950"/>
        <dbReference type="ChEBI" id="CHEBI:50058"/>
        <dbReference type="ChEBI" id="CHEBI:58339"/>
        <dbReference type="ChEBI" id="CHEBI:58343"/>
        <dbReference type="EC" id="1.8.4.8"/>
    </reaction>
</comment>
<protein>
    <recommendedName>
        <fullName evidence="3">Phosphoadenosine 5'-phosphosulfate reductase</fullName>
        <shortName evidence="3">PAPS reductase</shortName>
        <ecNumber evidence="3">1.8.4.8</ecNumber>
    </recommendedName>
    <alternativeName>
        <fullName evidence="3">3'-phosphoadenylylsulfate reductase</fullName>
    </alternativeName>
    <alternativeName>
        <fullName evidence="3">PAPS reductase, thioredoxin dependent</fullName>
    </alternativeName>
    <alternativeName>
        <fullName evidence="3">PAPS sulfotransferase</fullName>
    </alternativeName>
    <alternativeName>
        <fullName evidence="3">PAdoPS reductase</fullName>
    </alternativeName>
</protein>
<evidence type="ECO:0000259" key="4">
    <source>
        <dbReference type="Pfam" id="PF01507"/>
    </source>
</evidence>
<comment type="caution">
    <text evidence="5">The sequence shown here is derived from an EMBL/GenBank/DDBJ whole genome shotgun (WGS) entry which is preliminary data.</text>
</comment>
<proteinExistence type="inferred from homology"/>
<dbReference type="Proteomes" id="UP000297713">
    <property type="component" value="Unassembled WGS sequence"/>
</dbReference>
<dbReference type="NCBIfam" id="TIGR00434">
    <property type="entry name" value="cysH"/>
    <property type="match status" value="1"/>
</dbReference>
<dbReference type="GO" id="GO:0004604">
    <property type="term" value="F:phosphoadenylyl-sulfate reductase (thioredoxin) activity"/>
    <property type="evidence" value="ECO:0007669"/>
    <property type="project" value="UniProtKB-UniRule"/>
</dbReference>
<name>A0A4Y8P968_9BACT</name>
<dbReference type="PANTHER" id="PTHR46509:SF1">
    <property type="entry name" value="PHOSPHOADENOSINE PHOSPHOSULFATE REDUCTASE"/>
    <property type="match status" value="1"/>
</dbReference>
<feature type="active site" description="Nucleophile; cysteine thiosulfonate intermediate" evidence="3">
    <location>
        <position position="227"/>
    </location>
</feature>
<comment type="pathway">
    <text evidence="3">Sulfur metabolism; hydrogen sulfide biosynthesis; sulfite from sulfate: step 3/3.</text>
</comment>
<dbReference type="GO" id="GO:0005737">
    <property type="term" value="C:cytoplasm"/>
    <property type="evidence" value="ECO:0007669"/>
    <property type="project" value="UniProtKB-SubCell"/>
</dbReference>
<evidence type="ECO:0000256" key="3">
    <source>
        <dbReference type="HAMAP-Rule" id="MF_00063"/>
    </source>
</evidence>
<keyword evidence="2 3" id="KW-0560">Oxidoreductase</keyword>
<sequence length="236" mass="27941">MKRESLDFIEKYNQILEKKEPIERIGWAIEYFDKKVVLSSSFGAQAVVMIKLALSVWPEIPVVVIDTGYLFPETYKYIDSLVEKFKINLKIYRPILSAAWFEARYGKLWEKGKEGIEKYNQLMKVEPMYRALDELNVRCWISGLRREQSSTRKAVPILTWHWNRAKLHPIVDWSNERVEKFISEYKLPVHPLAYEGYVSIGDVHTTRKLKEGMSVEETRFFGIKRECGLHESRERF</sequence>
<dbReference type="EC" id="1.8.4.8" evidence="3"/>
<dbReference type="UniPathway" id="UPA00140">
    <property type="reaction ID" value="UER00206"/>
</dbReference>
<dbReference type="EMBL" id="LXQC01000158">
    <property type="protein sequence ID" value="TFE67213.1"/>
    <property type="molecule type" value="Genomic_DNA"/>
</dbReference>
<comment type="function">
    <text evidence="3">Catalyzes the formation of sulfite from phosphoadenosine 5'-phosphosulfate (PAPS) using thioredoxin as an electron donor.</text>
</comment>
<dbReference type="Gene3D" id="3.40.50.620">
    <property type="entry name" value="HUPs"/>
    <property type="match status" value="1"/>
</dbReference>
<dbReference type="GO" id="GO:0070814">
    <property type="term" value="P:hydrogen sulfide biosynthetic process"/>
    <property type="evidence" value="ECO:0007669"/>
    <property type="project" value="UniProtKB-UniRule"/>
</dbReference>